<organism evidence="1">
    <name type="scientific">Arthrobacter sp. K5</name>
    <dbReference type="NCBI Taxonomy" id="2839623"/>
    <lineage>
        <taxon>Bacteria</taxon>
        <taxon>Bacillati</taxon>
        <taxon>Actinomycetota</taxon>
        <taxon>Actinomycetes</taxon>
        <taxon>Micrococcales</taxon>
        <taxon>Micrococcaceae</taxon>
        <taxon>Arthrobacter</taxon>
    </lineage>
</organism>
<name>A0AAU8EPE7_9MICC</name>
<dbReference type="AlphaFoldDB" id="A0AAU8EPE7"/>
<reference evidence="1" key="1">
    <citation type="submission" date="2024-06" db="EMBL/GenBank/DDBJ databases">
        <title>Biodegradation of dimethachlon by Arthrobacter sp. K5: mechanistic insights and ecological implications.</title>
        <authorList>
            <person name="Hu S."/>
            <person name="Lu P."/>
        </authorList>
    </citation>
    <scope>NUCLEOTIDE SEQUENCE</scope>
    <source>
        <strain evidence="1">K5</strain>
    </source>
</reference>
<gene>
    <name evidence="1" type="ORF">ABRP34_16755</name>
</gene>
<dbReference type="RefSeq" id="WP_139023247.1">
    <property type="nucleotide sequence ID" value="NZ_CP159279.1"/>
</dbReference>
<sequence>MADLAPPFRGFSASPAIVIKPFSGTGLYGPDFVPIPGLPAREMSNGRVLIEPFNRGARLIG</sequence>
<proteinExistence type="predicted"/>
<accession>A0AAU8EPE7</accession>
<evidence type="ECO:0000313" key="1">
    <source>
        <dbReference type="EMBL" id="XCH10470.1"/>
    </source>
</evidence>
<protein>
    <submittedName>
        <fullName evidence="1">Uncharacterized protein</fullName>
    </submittedName>
</protein>
<dbReference type="EMBL" id="CP159279">
    <property type="protein sequence ID" value="XCH10470.1"/>
    <property type="molecule type" value="Genomic_DNA"/>
</dbReference>